<dbReference type="RefSeq" id="WP_113965775.1">
    <property type="nucleotide sequence ID" value="NZ_QNRP01000001.1"/>
</dbReference>
<keyword evidence="1" id="KW-0812">Transmembrane</keyword>
<accession>A0A368P992</accession>
<evidence type="ECO:0000313" key="3">
    <source>
        <dbReference type="EMBL" id="RCU58359.1"/>
    </source>
</evidence>
<reference evidence="3 4" key="1">
    <citation type="submission" date="2018-07" db="EMBL/GenBank/DDBJ databases">
        <title>Oceanihabitans testaceum sp. nov., isolated from marine sediment.</title>
        <authorList>
            <person name="Li C.-M."/>
        </authorList>
    </citation>
    <scope>NUCLEOTIDE SEQUENCE [LARGE SCALE GENOMIC DNA]</scope>
    <source>
        <strain evidence="3 4">S9-10</strain>
    </source>
</reference>
<proteinExistence type="predicted"/>
<name>A0A368P992_9FLAO</name>
<sequence length="156" mass="18451">MLEIILSFLAEFGLIREDFKHHKRINKRVKEDGIKRPIQKYFLQPSVLIFLTIFIVFMLSTVLFFTYQRTSVFPDKTKIEISEMSKRMESWNEKFGQYPQDINQLIGNSPIRQDWKKDAWNREYKFKITKNGKGFLIISAGSDGIFGTEDDIQSEK</sequence>
<keyword evidence="4" id="KW-1185">Reference proteome</keyword>
<gene>
    <name evidence="3" type="ORF">DU428_03010</name>
</gene>
<keyword evidence="1" id="KW-0472">Membrane</keyword>
<dbReference type="OrthoDB" id="1429071at2"/>
<evidence type="ECO:0000256" key="1">
    <source>
        <dbReference type="SAM" id="Phobius"/>
    </source>
</evidence>
<keyword evidence="1" id="KW-1133">Transmembrane helix</keyword>
<dbReference type="AlphaFoldDB" id="A0A368P992"/>
<protein>
    <recommendedName>
        <fullName evidence="2">Type II secretion system protein GspG C-terminal domain-containing protein</fullName>
    </recommendedName>
</protein>
<comment type="caution">
    <text evidence="3">The sequence shown here is derived from an EMBL/GenBank/DDBJ whole genome shotgun (WGS) entry which is preliminary data.</text>
</comment>
<dbReference type="SUPFAM" id="SSF54523">
    <property type="entry name" value="Pili subunits"/>
    <property type="match status" value="1"/>
</dbReference>
<dbReference type="InterPro" id="IPR045584">
    <property type="entry name" value="Pilin-like"/>
</dbReference>
<dbReference type="Gene3D" id="3.30.700.10">
    <property type="entry name" value="Glycoprotein, Type 4 Pilin"/>
    <property type="match status" value="1"/>
</dbReference>
<evidence type="ECO:0000313" key="4">
    <source>
        <dbReference type="Proteomes" id="UP000252249"/>
    </source>
</evidence>
<dbReference type="Pfam" id="PF08334">
    <property type="entry name" value="T2SSG"/>
    <property type="match status" value="1"/>
</dbReference>
<feature type="transmembrane region" description="Helical" evidence="1">
    <location>
        <begin position="47"/>
        <end position="67"/>
    </location>
</feature>
<dbReference type="InterPro" id="IPR013545">
    <property type="entry name" value="T2SS_protein-GspG_C"/>
</dbReference>
<organism evidence="3 4">
    <name type="scientific">Oceanihabitans sediminis</name>
    <dbReference type="NCBI Taxonomy" id="1812012"/>
    <lineage>
        <taxon>Bacteria</taxon>
        <taxon>Pseudomonadati</taxon>
        <taxon>Bacteroidota</taxon>
        <taxon>Flavobacteriia</taxon>
        <taxon>Flavobacteriales</taxon>
        <taxon>Flavobacteriaceae</taxon>
        <taxon>Oceanihabitans</taxon>
    </lineage>
</organism>
<dbReference type="EMBL" id="QPIG01000001">
    <property type="protein sequence ID" value="RCU58359.1"/>
    <property type="molecule type" value="Genomic_DNA"/>
</dbReference>
<feature type="domain" description="Type II secretion system protein GspG C-terminal" evidence="2">
    <location>
        <begin position="75"/>
        <end position="152"/>
    </location>
</feature>
<dbReference type="Proteomes" id="UP000252249">
    <property type="component" value="Unassembled WGS sequence"/>
</dbReference>
<evidence type="ECO:0000259" key="2">
    <source>
        <dbReference type="Pfam" id="PF08334"/>
    </source>
</evidence>